<comment type="caution">
    <text evidence="17">The sequence shown here is derived from an EMBL/GenBank/DDBJ whole genome shotgun (WGS) entry which is preliminary data.</text>
</comment>
<accession>A0ABQ2P6S4</accession>
<evidence type="ECO:0000313" key="18">
    <source>
        <dbReference type="Proteomes" id="UP000637267"/>
    </source>
</evidence>
<dbReference type="Pfam" id="PF06969">
    <property type="entry name" value="HemN_C"/>
    <property type="match status" value="1"/>
</dbReference>
<evidence type="ECO:0000256" key="12">
    <source>
        <dbReference type="ARBA" id="ARBA00023244"/>
    </source>
</evidence>
<keyword evidence="11 15" id="KW-0411">Iron-sulfur</keyword>
<keyword evidence="6 15" id="KW-0963">Cytoplasm</keyword>
<dbReference type="NCBIfam" id="TIGR00538">
    <property type="entry name" value="hemN"/>
    <property type="match status" value="1"/>
</dbReference>
<dbReference type="SFLD" id="SFLDS00029">
    <property type="entry name" value="Radical_SAM"/>
    <property type="match status" value="1"/>
</dbReference>
<evidence type="ECO:0000256" key="6">
    <source>
        <dbReference type="ARBA" id="ARBA00022490"/>
    </source>
</evidence>
<dbReference type="InterPro" id="IPR006638">
    <property type="entry name" value="Elp3/MiaA/NifB-like_rSAM"/>
</dbReference>
<organism evidence="17 18">
    <name type="scientific">Silvimonas iriomotensis</name>
    <dbReference type="NCBI Taxonomy" id="449662"/>
    <lineage>
        <taxon>Bacteria</taxon>
        <taxon>Pseudomonadati</taxon>
        <taxon>Pseudomonadota</taxon>
        <taxon>Betaproteobacteria</taxon>
        <taxon>Neisseriales</taxon>
        <taxon>Chitinibacteraceae</taxon>
        <taxon>Silvimonas</taxon>
    </lineage>
</organism>
<evidence type="ECO:0000256" key="5">
    <source>
        <dbReference type="ARBA" id="ARBA00022485"/>
    </source>
</evidence>
<dbReference type="Gene3D" id="1.10.10.920">
    <property type="match status" value="1"/>
</dbReference>
<dbReference type="InterPro" id="IPR010723">
    <property type="entry name" value="HemN_C"/>
</dbReference>
<comment type="similarity">
    <text evidence="3 15">Belongs to the anaerobic coproporphyrinogen-III oxidase family.</text>
</comment>
<dbReference type="InterPro" id="IPR034505">
    <property type="entry name" value="Coproporphyrinogen-III_oxidase"/>
</dbReference>
<keyword evidence="12 15" id="KW-0627">Porphyrin biosynthesis</keyword>
<evidence type="ECO:0000256" key="13">
    <source>
        <dbReference type="ARBA" id="ARBA00024295"/>
    </source>
</evidence>
<name>A0ABQ2P6S4_9NEIS</name>
<evidence type="ECO:0000256" key="14">
    <source>
        <dbReference type="ARBA" id="ARBA00048321"/>
    </source>
</evidence>
<evidence type="ECO:0000256" key="8">
    <source>
        <dbReference type="ARBA" id="ARBA00022723"/>
    </source>
</evidence>
<dbReference type="EC" id="1.3.98.3" evidence="15"/>
<keyword evidence="8 15" id="KW-0479">Metal-binding</keyword>
<dbReference type="PANTHER" id="PTHR13932:SF6">
    <property type="entry name" value="OXYGEN-INDEPENDENT COPROPORPHYRINOGEN III OXIDASE"/>
    <property type="match status" value="1"/>
</dbReference>
<sequence>MHTAAYIQQVEFDRPLVERYDGQGPRYTSYPTADRFGPLSVDAYAASLQQSRVGEADRPASLYFHLPFCNTVCYYCACNKIITKNESRAVEYVEYLKKEIRLLANILPYTMKVGQIHFGGGTPTFLPEAQLADLISEINKNFHILPNGEYSIEIDPRKLQPAKISLLAQAGFNRMSVGVQDFDERVQRAVNRVQSEAQTRMVIDAARSMGFRSVSIDLIYGLPFQSVQSVLRTIDRVLAIRPDRLALYNYAHLPERFKTQRQMDASALPGASEKLDILQSAIERLTEAGYVYIGMDHFALPDDDLAVAQRRGTLQRNFQGYSTWAESDLLAFGVSGIGKVGAGYFQNAKEIEQYYAMLDEDILPIVRGYELNRDDLLRRSVIQGLMCRFNLDFGQVETAWLVDFKTYFAPELAVLDAMMRDDLLIISPEGIEVTPKGRMLIRSIAMVFDRHLREKTTAARYSRLV</sequence>
<keyword evidence="10 15" id="KW-0408">Iron</keyword>
<dbReference type="CDD" id="cd01335">
    <property type="entry name" value="Radical_SAM"/>
    <property type="match status" value="1"/>
</dbReference>
<dbReference type="SFLD" id="SFLDG01065">
    <property type="entry name" value="anaerobic_coproporphyrinogen-I"/>
    <property type="match status" value="1"/>
</dbReference>
<dbReference type="InterPro" id="IPR007197">
    <property type="entry name" value="rSAM"/>
</dbReference>
<dbReference type="PIRSF" id="PIRSF000167">
    <property type="entry name" value="HemN"/>
    <property type="match status" value="1"/>
</dbReference>
<evidence type="ECO:0000256" key="11">
    <source>
        <dbReference type="ARBA" id="ARBA00023014"/>
    </source>
</evidence>
<dbReference type="PANTHER" id="PTHR13932">
    <property type="entry name" value="COPROPORPHYRINIGEN III OXIDASE"/>
    <property type="match status" value="1"/>
</dbReference>
<evidence type="ECO:0000256" key="2">
    <source>
        <dbReference type="ARBA" id="ARBA00004785"/>
    </source>
</evidence>
<evidence type="ECO:0000256" key="10">
    <source>
        <dbReference type="ARBA" id="ARBA00023004"/>
    </source>
</evidence>
<evidence type="ECO:0000256" key="3">
    <source>
        <dbReference type="ARBA" id="ARBA00005493"/>
    </source>
</evidence>
<evidence type="ECO:0000256" key="4">
    <source>
        <dbReference type="ARBA" id="ARBA00011245"/>
    </source>
</evidence>
<comment type="pathway">
    <text evidence="2 15">Porphyrin-containing compound metabolism; protoporphyrin-IX biosynthesis; protoporphyrinogen-IX from coproporphyrinogen-III (AdoMet route): step 1/1.</text>
</comment>
<comment type="catalytic activity">
    <reaction evidence="14 15">
        <text>coproporphyrinogen III + 2 S-adenosyl-L-methionine = protoporphyrinogen IX + 2 5'-deoxyadenosine + 2 L-methionine + 2 CO2</text>
        <dbReference type="Rhea" id="RHEA:15425"/>
        <dbReference type="ChEBI" id="CHEBI:16526"/>
        <dbReference type="ChEBI" id="CHEBI:17319"/>
        <dbReference type="ChEBI" id="CHEBI:57307"/>
        <dbReference type="ChEBI" id="CHEBI:57309"/>
        <dbReference type="ChEBI" id="CHEBI:57844"/>
        <dbReference type="ChEBI" id="CHEBI:59789"/>
        <dbReference type="EC" id="1.3.98.3"/>
    </reaction>
</comment>
<evidence type="ECO:0000259" key="16">
    <source>
        <dbReference type="PROSITE" id="PS51918"/>
    </source>
</evidence>
<comment type="cofactor">
    <cofactor evidence="15">
        <name>[4Fe-4S] cluster</name>
        <dbReference type="ChEBI" id="CHEBI:49883"/>
    </cofactor>
    <text evidence="15">Binds 1 [4Fe-4S] cluster. The cluster is coordinated with 3 cysteines and an exchangeable S-adenosyl-L-methionine.</text>
</comment>
<dbReference type="SMART" id="SM00729">
    <property type="entry name" value="Elp3"/>
    <property type="match status" value="1"/>
</dbReference>
<dbReference type="Pfam" id="PF04055">
    <property type="entry name" value="Radical_SAM"/>
    <property type="match status" value="1"/>
</dbReference>
<dbReference type="RefSeq" id="WP_188702938.1">
    <property type="nucleotide sequence ID" value="NZ_BMLX01000001.1"/>
</dbReference>
<keyword evidence="5 15" id="KW-0004">4Fe-4S</keyword>
<evidence type="ECO:0000256" key="7">
    <source>
        <dbReference type="ARBA" id="ARBA00022691"/>
    </source>
</evidence>
<protein>
    <recommendedName>
        <fullName evidence="15">Coproporphyrinogen-III oxidase</fullName>
        <ecNumber evidence="15">1.3.98.3</ecNumber>
    </recommendedName>
</protein>
<dbReference type="InterPro" id="IPR023404">
    <property type="entry name" value="rSAM_horseshoe"/>
</dbReference>
<keyword evidence="9 15" id="KW-0560">Oxidoreductase</keyword>
<dbReference type="SFLD" id="SFLDG01082">
    <property type="entry name" value="B12-binding_domain_containing"/>
    <property type="match status" value="1"/>
</dbReference>
<feature type="domain" description="Radical SAM core" evidence="16">
    <location>
        <begin position="54"/>
        <end position="288"/>
    </location>
</feature>
<dbReference type="Gene3D" id="3.80.30.20">
    <property type="entry name" value="tm_1862 like domain"/>
    <property type="match status" value="1"/>
</dbReference>
<proteinExistence type="inferred from homology"/>
<gene>
    <name evidence="17" type="primary">hemN</name>
    <name evidence="17" type="ORF">GCM10010970_09950</name>
</gene>
<reference evidence="18" key="1">
    <citation type="journal article" date="2019" name="Int. J. Syst. Evol. Microbiol.">
        <title>The Global Catalogue of Microorganisms (GCM) 10K type strain sequencing project: providing services to taxonomists for standard genome sequencing and annotation.</title>
        <authorList>
            <consortium name="The Broad Institute Genomics Platform"/>
            <consortium name="The Broad Institute Genome Sequencing Center for Infectious Disease"/>
            <person name="Wu L."/>
            <person name="Ma J."/>
        </authorList>
    </citation>
    <scope>NUCLEOTIDE SEQUENCE [LARGE SCALE GENOMIC DNA]</scope>
    <source>
        <strain evidence="18">CGMCC 1.8859</strain>
    </source>
</reference>
<evidence type="ECO:0000313" key="17">
    <source>
        <dbReference type="EMBL" id="GGP19305.1"/>
    </source>
</evidence>
<comment type="subcellular location">
    <subcellularLocation>
        <location evidence="1 15">Cytoplasm</location>
    </subcellularLocation>
</comment>
<evidence type="ECO:0000256" key="1">
    <source>
        <dbReference type="ARBA" id="ARBA00004496"/>
    </source>
</evidence>
<dbReference type="InterPro" id="IPR004558">
    <property type="entry name" value="Coprogen_oxidase_HemN"/>
</dbReference>
<evidence type="ECO:0000256" key="9">
    <source>
        <dbReference type="ARBA" id="ARBA00023002"/>
    </source>
</evidence>
<evidence type="ECO:0000256" key="15">
    <source>
        <dbReference type="PIRNR" id="PIRNR000167"/>
    </source>
</evidence>
<keyword evidence="7 15" id="KW-0949">S-adenosyl-L-methionine</keyword>
<comment type="subunit">
    <text evidence="4">Monomer.</text>
</comment>
<keyword evidence="18" id="KW-1185">Reference proteome</keyword>
<dbReference type="EMBL" id="BMLX01000001">
    <property type="protein sequence ID" value="GGP19305.1"/>
    <property type="molecule type" value="Genomic_DNA"/>
</dbReference>
<dbReference type="SUPFAM" id="SSF102114">
    <property type="entry name" value="Radical SAM enzymes"/>
    <property type="match status" value="1"/>
</dbReference>
<comment type="function">
    <text evidence="13">Involved in the heme biosynthesis. Catalyzes the anaerobic oxidative decarboxylation of propionate groups of rings A and B of coproporphyrinogen III to yield the vinyl groups in protoporphyrinogen IX.</text>
</comment>
<dbReference type="PROSITE" id="PS51918">
    <property type="entry name" value="RADICAL_SAM"/>
    <property type="match status" value="1"/>
</dbReference>
<dbReference type="InterPro" id="IPR058240">
    <property type="entry name" value="rSAM_sf"/>
</dbReference>
<dbReference type="Proteomes" id="UP000637267">
    <property type="component" value="Unassembled WGS sequence"/>
</dbReference>